<keyword evidence="3" id="KW-1185">Reference proteome</keyword>
<dbReference type="RefSeq" id="WP_222579787.1">
    <property type="nucleotide sequence ID" value="NZ_JAHVHU010000008.1"/>
</dbReference>
<sequence>MKKNGYGVLMIALLVNAWNGCQSVGESEDKTETTQVDLESWKTQGQEYAMKAQQALGQNLKAALQQGGPPFAVDFCNTRAIPITDSAAQELKVSLRRVSDKYRNPGNQANEKESKYISRAKEQLAAGETIHPAIEEMEGKMIGYYPILTNAMCMNCHGQPGKDINEETLNLIKERYPDDRAVGYQPHEVRGIWVVEMDAAGATSSGHIEE</sequence>
<dbReference type="Proteomes" id="UP000753961">
    <property type="component" value="Unassembled WGS sequence"/>
</dbReference>
<dbReference type="InterPro" id="IPR021796">
    <property type="entry name" value="Tll0287-like_dom"/>
</dbReference>
<feature type="domain" description="Tll0287-like" evidence="1">
    <location>
        <begin position="53"/>
        <end position="196"/>
    </location>
</feature>
<dbReference type="EMBL" id="JAHVHU010000008">
    <property type="protein sequence ID" value="MBY5958249.1"/>
    <property type="molecule type" value="Genomic_DNA"/>
</dbReference>
<dbReference type="AlphaFoldDB" id="A0A953HNA4"/>
<evidence type="ECO:0000313" key="2">
    <source>
        <dbReference type="EMBL" id="MBY5958249.1"/>
    </source>
</evidence>
<dbReference type="Pfam" id="PF11845">
    <property type="entry name" value="Tll0287-like"/>
    <property type="match status" value="1"/>
</dbReference>
<evidence type="ECO:0000313" key="3">
    <source>
        <dbReference type="Proteomes" id="UP000753961"/>
    </source>
</evidence>
<reference evidence="2" key="1">
    <citation type="submission" date="2021-06" db="EMBL/GenBank/DDBJ databases">
        <title>44 bacteria genomes isolated from Dapeng, Shenzhen.</title>
        <authorList>
            <person name="Zheng W."/>
            <person name="Yu S."/>
            <person name="Huang Y."/>
        </authorList>
    </citation>
    <scope>NUCLEOTIDE SEQUENCE</scope>
    <source>
        <strain evidence="2">DP5N28-2</strain>
    </source>
</reference>
<organism evidence="2 3">
    <name type="scientific">Membranihabitans marinus</name>
    <dbReference type="NCBI Taxonomy" id="1227546"/>
    <lineage>
        <taxon>Bacteria</taxon>
        <taxon>Pseudomonadati</taxon>
        <taxon>Bacteroidota</taxon>
        <taxon>Saprospiria</taxon>
        <taxon>Saprospirales</taxon>
        <taxon>Saprospiraceae</taxon>
        <taxon>Membranihabitans</taxon>
    </lineage>
</organism>
<evidence type="ECO:0000259" key="1">
    <source>
        <dbReference type="Pfam" id="PF11845"/>
    </source>
</evidence>
<comment type="caution">
    <text evidence="2">The sequence shown here is derived from an EMBL/GenBank/DDBJ whole genome shotgun (WGS) entry which is preliminary data.</text>
</comment>
<gene>
    <name evidence="2" type="ORF">KUV50_08915</name>
</gene>
<protein>
    <submittedName>
        <fullName evidence="2">DUF3365 domain-containing protein</fullName>
    </submittedName>
</protein>
<proteinExistence type="predicted"/>
<name>A0A953HNA4_9BACT</name>
<accession>A0A953HNA4</accession>